<feature type="region of interest" description="Disordered" evidence="1">
    <location>
        <begin position="67"/>
        <end position="98"/>
    </location>
</feature>
<feature type="compositionally biased region" description="Low complexity" evidence="1">
    <location>
        <begin position="72"/>
        <end position="85"/>
    </location>
</feature>
<dbReference type="Proteomes" id="UP000287651">
    <property type="component" value="Unassembled WGS sequence"/>
</dbReference>
<comment type="caution">
    <text evidence="2">The sequence shown here is derived from an EMBL/GenBank/DDBJ whole genome shotgun (WGS) entry which is preliminary data.</text>
</comment>
<sequence length="228" mass="25435">MTAVWAMIRETTEFAYQYIKLAKLVTDEIRQGSNTNRVGHIQLMKKHIGIECTRSLKVGDSRKPPLLISGLGTNSSSTASPGPASTFRRGRTASACIRPPSPRPRLIPFTDKGSHGEQKYLLGRPGDEKWSPPQGHFYYSSTSRVTAVGVKFYFLHNIKVAAIDAGVTPPLWWLGMDPNLPPDYYGELLMDIDHFLVESWGELLLVVLRLPASEVDVLRAEIWCRGRG</sequence>
<evidence type="ECO:0000313" key="2">
    <source>
        <dbReference type="EMBL" id="RRT77586.1"/>
    </source>
</evidence>
<accession>A0A427AMY7</accession>
<protein>
    <submittedName>
        <fullName evidence="2">Uncharacterized protein</fullName>
    </submittedName>
</protein>
<reference evidence="2 3" key="1">
    <citation type="journal article" date="2014" name="Agronomy (Basel)">
        <title>A Draft Genome Sequence for Ensete ventricosum, the Drought-Tolerant Tree Against Hunger.</title>
        <authorList>
            <person name="Harrison J."/>
            <person name="Moore K.A."/>
            <person name="Paszkiewicz K."/>
            <person name="Jones T."/>
            <person name="Grant M."/>
            <person name="Ambacheew D."/>
            <person name="Muzemil S."/>
            <person name="Studholme D.J."/>
        </authorList>
    </citation>
    <scope>NUCLEOTIDE SEQUENCE [LARGE SCALE GENOMIC DNA]</scope>
</reference>
<evidence type="ECO:0000313" key="3">
    <source>
        <dbReference type="Proteomes" id="UP000287651"/>
    </source>
</evidence>
<gene>
    <name evidence="2" type="ORF">B296_00008109</name>
</gene>
<evidence type="ECO:0000256" key="1">
    <source>
        <dbReference type="SAM" id="MobiDB-lite"/>
    </source>
</evidence>
<proteinExistence type="predicted"/>
<name>A0A427AMY7_ENSVE</name>
<dbReference type="AlphaFoldDB" id="A0A427AMY7"/>
<organism evidence="2 3">
    <name type="scientific">Ensete ventricosum</name>
    <name type="common">Abyssinian banana</name>
    <name type="synonym">Musa ensete</name>
    <dbReference type="NCBI Taxonomy" id="4639"/>
    <lineage>
        <taxon>Eukaryota</taxon>
        <taxon>Viridiplantae</taxon>
        <taxon>Streptophyta</taxon>
        <taxon>Embryophyta</taxon>
        <taxon>Tracheophyta</taxon>
        <taxon>Spermatophyta</taxon>
        <taxon>Magnoliopsida</taxon>
        <taxon>Liliopsida</taxon>
        <taxon>Zingiberales</taxon>
        <taxon>Musaceae</taxon>
        <taxon>Ensete</taxon>
    </lineage>
</organism>
<dbReference type="EMBL" id="AMZH03001897">
    <property type="protein sequence ID" value="RRT77586.1"/>
    <property type="molecule type" value="Genomic_DNA"/>
</dbReference>